<accession>A0A1M4W0N9</accession>
<proteinExistence type="predicted"/>
<feature type="signal peptide" evidence="2">
    <location>
        <begin position="1"/>
        <end position="22"/>
    </location>
</feature>
<dbReference type="Proteomes" id="UP000184462">
    <property type="component" value="Unassembled WGS sequence"/>
</dbReference>
<evidence type="ECO:0000256" key="1">
    <source>
        <dbReference type="SAM" id="Coils"/>
    </source>
</evidence>
<evidence type="ECO:0000313" key="4">
    <source>
        <dbReference type="Proteomes" id="UP000184462"/>
    </source>
</evidence>
<keyword evidence="1" id="KW-0175">Coiled coil</keyword>
<name>A0A1M4W0N9_9FLAO</name>
<dbReference type="RefSeq" id="WP_073192946.1">
    <property type="nucleotide sequence ID" value="NZ_FQTW01000005.1"/>
</dbReference>
<evidence type="ECO:0000256" key="2">
    <source>
        <dbReference type="SAM" id="SignalP"/>
    </source>
</evidence>
<organism evidence="3 4">
    <name type="scientific">Psychroflexus salarius</name>
    <dbReference type="NCBI Taxonomy" id="1155689"/>
    <lineage>
        <taxon>Bacteria</taxon>
        <taxon>Pseudomonadati</taxon>
        <taxon>Bacteroidota</taxon>
        <taxon>Flavobacteriia</taxon>
        <taxon>Flavobacteriales</taxon>
        <taxon>Flavobacteriaceae</taxon>
        <taxon>Psychroflexus</taxon>
    </lineage>
</organism>
<dbReference type="STRING" id="1155689.SAMN05444278_10515"/>
<dbReference type="AlphaFoldDB" id="A0A1M4W0N9"/>
<dbReference type="OrthoDB" id="1466811at2"/>
<evidence type="ECO:0008006" key="5">
    <source>
        <dbReference type="Google" id="ProtNLM"/>
    </source>
</evidence>
<sequence length="391" mass="45567">MIKIAFYIATLLVMSSYVTVNAQMTTVLDSLSVEDQQEVQELMDKIEAQEKEQLKLKVKAINKSLEAKKITVDEAESLKQKAAQTAAMNIQERQQLAKLYLSYAIRNDVELIDLSEMDLNLDLDLPLDRLKRYTDTIQLDFTPFFKYERIIKDGDERENNLVFGVKSSDTISKNKQFKIESRTDSRFILGFGFNNSFNENDFGNENYKFAGSRYFSFGWNWSTRVFKYSNFLRFNYGVEFQFNGLKPQDNQIFVENGNQTVLETFEVELDKSKFRMDNLIIPLHLELTNSRKKTTKDQYTYFTDPGVKFGFGGFVGLNLLNTQKLKYKENGDNFKVKQRTDMNTNNLLYGISTYIGWDNVQLYGQYNLNPLFSDNTVDEHNIQIGMRFEID</sequence>
<feature type="chain" id="PRO_5012838473" description="Outer membrane protein beta-barrel domain-containing protein" evidence="2">
    <location>
        <begin position="23"/>
        <end position="391"/>
    </location>
</feature>
<keyword evidence="2" id="KW-0732">Signal</keyword>
<keyword evidence="4" id="KW-1185">Reference proteome</keyword>
<gene>
    <name evidence="3" type="ORF">SAMN05444278_10515</name>
</gene>
<reference evidence="3 4" key="1">
    <citation type="submission" date="2016-11" db="EMBL/GenBank/DDBJ databases">
        <authorList>
            <person name="Jaros S."/>
            <person name="Januszkiewicz K."/>
            <person name="Wedrychowicz H."/>
        </authorList>
    </citation>
    <scope>NUCLEOTIDE SEQUENCE [LARGE SCALE GENOMIC DNA]</scope>
    <source>
        <strain evidence="3 4">DSM 25661</strain>
    </source>
</reference>
<dbReference type="EMBL" id="FQTW01000005">
    <property type="protein sequence ID" value="SHE74818.1"/>
    <property type="molecule type" value="Genomic_DNA"/>
</dbReference>
<evidence type="ECO:0000313" key="3">
    <source>
        <dbReference type="EMBL" id="SHE74818.1"/>
    </source>
</evidence>
<protein>
    <recommendedName>
        <fullName evidence="5">Outer membrane protein beta-barrel domain-containing protein</fullName>
    </recommendedName>
</protein>
<feature type="coiled-coil region" evidence="1">
    <location>
        <begin position="32"/>
        <end position="59"/>
    </location>
</feature>